<reference evidence="4" key="1">
    <citation type="submission" date="2022-12" db="EMBL/GenBank/DDBJ databases">
        <title>Draft genome assemblies for two species of Escallonia (Escalloniales).</title>
        <authorList>
            <person name="Chanderbali A."/>
            <person name="Dervinis C."/>
            <person name="Anghel I."/>
            <person name="Soltis D."/>
            <person name="Soltis P."/>
            <person name="Zapata F."/>
        </authorList>
    </citation>
    <scope>NUCLEOTIDE SEQUENCE</scope>
    <source>
        <strain evidence="4">UCBG64.0493</strain>
        <tissue evidence="4">Leaf</tissue>
    </source>
</reference>
<dbReference type="EMBL" id="JAVXUP010000231">
    <property type="protein sequence ID" value="KAK3033533.1"/>
    <property type="molecule type" value="Genomic_DNA"/>
</dbReference>
<evidence type="ECO:0000313" key="4">
    <source>
        <dbReference type="EMBL" id="KAK3033533.1"/>
    </source>
</evidence>
<dbReference type="Pfam" id="PF03000">
    <property type="entry name" value="NPH3"/>
    <property type="match status" value="1"/>
</dbReference>
<comment type="caution">
    <text evidence="4">The sequence shown here is derived from an EMBL/GenBank/DDBJ whole genome shotgun (WGS) entry which is preliminary data.</text>
</comment>
<organism evidence="4 5">
    <name type="scientific">Escallonia herrerae</name>
    <dbReference type="NCBI Taxonomy" id="1293975"/>
    <lineage>
        <taxon>Eukaryota</taxon>
        <taxon>Viridiplantae</taxon>
        <taxon>Streptophyta</taxon>
        <taxon>Embryophyta</taxon>
        <taxon>Tracheophyta</taxon>
        <taxon>Spermatophyta</taxon>
        <taxon>Magnoliopsida</taxon>
        <taxon>eudicotyledons</taxon>
        <taxon>Gunneridae</taxon>
        <taxon>Pentapetalae</taxon>
        <taxon>asterids</taxon>
        <taxon>campanulids</taxon>
        <taxon>Escalloniales</taxon>
        <taxon>Escalloniaceae</taxon>
        <taxon>Escallonia</taxon>
    </lineage>
</organism>
<sequence>MYIGKKYLPGLGRWHGGQIGEAITVTSFSATRATSDQKVLLESIERLVPQENGKSFCCFLLGLLRVALILGVTRTCQDCLERRIGMQLELVTLDSLLIPTYTNSDSLYNIRCVESIFNHFISSKQMAISFFPSSFDLEMSPSSGPLRKVAKLIDIYIAEIVADENLKPEKIHSLGDALPECSRSLHDGLYRALDIYFKMQLRTALVGCLHVMDAENVPTSLASRPAEMIDQIVQRDGWVAIVGENQVLKVNMEKI</sequence>
<proteinExistence type="inferred from homology"/>
<evidence type="ECO:0000256" key="1">
    <source>
        <dbReference type="ARBA" id="ARBA00022786"/>
    </source>
</evidence>
<comment type="similarity">
    <text evidence="2">Belongs to the NPH3 family.</text>
</comment>
<gene>
    <name evidence="4" type="ORF">RJ639_033994</name>
</gene>
<keyword evidence="5" id="KW-1185">Reference proteome</keyword>
<name>A0AA88WYH9_9ASTE</name>
<keyword evidence="1" id="KW-0833">Ubl conjugation pathway</keyword>
<evidence type="ECO:0000259" key="3">
    <source>
        <dbReference type="PROSITE" id="PS51649"/>
    </source>
</evidence>
<feature type="domain" description="NPH3" evidence="3">
    <location>
        <begin position="1"/>
        <end position="253"/>
    </location>
</feature>
<protein>
    <recommendedName>
        <fullName evidence="3">NPH3 domain-containing protein</fullName>
    </recommendedName>
</protein>
<dbReference type="AlphaFoldDB" id="A0AA88WYH9"/>
<dbReference type="PANTHER" id="PTHR32370">
    <property type="entry name" value="OS12G0117600 PROTEIN"/>
    <property type="match status" value="1"/>
</dbReference>
<dbReference type="InterPro" id="IPR043454">
    <property type="entry name" value="NPH3/RPT2-like"/>
</dbReference>
<dbReference type="InterPro" id="IPR027356">
    <property type="entry name" value="NPH3_dom"/>
</dbReference>
<dbReference type="Proteomes" id="UP001188597">
    <property type="component" value="Unassembled WGS sequence"/>
</dbReference>
<feature type="non-terminal residue" evidence="4">
    <location>
        <position position="1"/>
    </location>
</feature>
<accession>A0AA88WYH9</accession>
<dbReference type="PROSITE" id="PS51649">
    <property type="entry name" value="NPH3"/>
    <property type="match status" value="1"/>
</dbReference>
<evidence type="ECO:0000256" key="2">
    <source>
        <dbReference type="PROSITE-ProRule" id="PRU00982"/>
    </source>
</evidence>
<evidence type="ECO:0000313" key="5">
    <source>
        <dbReference type="Proteomes" id="UP001188597"/>
    </source>
</evidence>